<dbReference type="InterPro" id="IPR005754">
    <property type="entry name" value="Sortase"/>
</dbReference>
<feature type="region of interest" description="Disordered" evidence="3">
    <location>
        <begin position="1"/>
        <end position="20"/>
    </location>
</feature>
<reference evidence="6" key="1">
    <citation type="submission" date="2016-10" db="EMBL/GenBank/DDBJ databases">
        <authorList>
            <person name="Varghese N."/>
            <person name="Submissions S."/>
        </authorList>
    </citation>
    <scope>NUCLEOTIDE SEQUENCE [LARGE SCALE GENOMIC DNA]</scope>
    <source>
        <strain evidence="6">DSM 16089</strain>
    </source>
</reference>
<sequence length="333" mass="35607">MTLLDTASSDAPAPRPSTVRARRARWGWSQTIVMLIATIGVVVLVYPTAASWFSAWSHDTDVDGYVQSVEQVPDEAISEMLAEAEAYNEDLPTGPLRDPYALGADGQQTAIGEGASAYFDTLRLEGTDAMSRVRIPRIHVDLPIFHGTDEETLSRGIGHLYGSSLPVGGAGTHSVLTGHNGFVQATLFDDIDQLVSGDIIVVTTLGEDLYYEVDRTITVLPDDTEALRQVPGKDYITLVTCTPTGVNTHRLLVRAERIDAPAEASGAATIADTTDPAGFPWWALLVIGVPALTFVILTPRRARTSRAARAGRPGAGRRGAARRATHVEGPTAP</sequence>
<dbReference type="Pfam" id="PF04203">
    <property type="entry name" value="Sortase"/>
    <property type="match status" value="1"/>
</dbReference>
<dbReference type="InterPro" id="IPR023365">
    <property type="entry name" value="Sortase_dom-sf"/>
</dbReference>
<evidence type="ECO:0000256" key="4">
    <source>
        <dbReference type="SAM" id="Phobius"/>
    </source>
</evidence>
<evidence type="ECO:0000313" key="6">
    <source>
        <dbReference type="Proteomes" id="UP000183750"/>
    </source>
</evidence>
<evidence type="ECO:0000256" key="3">
    <source>
        <dbReference type="SAM" id="MobiDB-lite"/>
    </source>
</evidence>
<dbReference type="EMBL" id="FNSQ01000005">
    <property type="protein sequence ID" value="SEC17237.1"/>
    <property type="molecule type" value="Genomic_DNA"/>
</dbReference>
<dbReference type="NCBIfam" id="TIGR01076">
    <property type="entry name" value="sortase_fam"/>
    <property type="match status" value="1"/>
</dbReference>
<dbReference type="GO" id="GO:0016787">
    <property type="term" value="F:hydrolase activity"/>
    <property type="evidence" value="ECO:0007669"/>
    <property type="project" value="UniProtKB-KW"/>
</dbReference>
<name>A0A1H4QCB0_9MICO</name>
<evidence type="ECO:0000256" key="2">
    <source>
        <dbReference type="PIRSR" id="PIRSR605754-1"/>
    </source>
</evidence>
<feature type="transmembrane region" description="Helical" evidence="4">
    <location>
        <begin position="279"/>
        <end position="297"/>
    </location>
</feature>
<proteinExistence type="predicted"/>
<dbReference type="InterPro" id="IPR042002">
    <property type="entry name" value="Sortase_C"/>
</dbReference>
<feature type="active site" description="Acyl-thioester intermediate" evidence="2">
    <location>
        <position position="241"/>
    </location>
</feature>
<dbReference type="SUPFAM" id="SSF63817">
    <property type="entry name" value="Sortase"/>
    <property type="match status" value="1"/>
</dbReference>
<dbReference type="AlphaFoldDB" id="A0A1H4QCB0"/>
<keyword evidence="6" id="KW-1185">Reference proteome</keyword>
<feature type="region of interest" description="Disordered" evidence="3">
    <location>
        <begin position="305"/>
        <end position="333"/>
    </location>
</feature>
<feature type="active site" description="Proton donor/acceptor" evidence="2">
    <location>
        <position position="179"/>
    </location>
</feature>
<dbReference type="Gene3D" id="2.40.260.10">
    <property type="entry name" value="Sortase"/>
    <property type="match status" value="1"/>
</dbReference>
<protein>
    <submittedName>
        <fullName evidence="5">Sortase A</fullName>
    </submittedName>
</protein>
<organism evidence="5 6">
    <name type="scientific">Microbacterium hydrocarbonoxydans</name>
    <dbReference type="NCBI Taxonomy" id="273678"/>
    <lineage>
        <taxon>Bacteria</taxon>
        <taxon>Bacillati</taxon>
        <taxon>Actinomycetota</taxon>
        <taxon>Actinomycetes</taxon>
        <taxon>Micrococcales</taxon>
        <taxon>Microbacteriaceae</taxon>
        <taxon>Microbacterium</taxon>
    </lineage>
</organism>
<dbReference type="NCBIfam" id="NF033745">
    <property type="entry name" value="class_C_sortase"/>
    <property type="match status" value="1"/>
</dbReference>
<dbReference type="RefSeq" id="WP_074731885.1">
    <property type="nucleotide sequence ID" value="NZ_FNSQ01000005.1"/>
</dbReference>
<feature type="transmembrane region" description="Helical" evidence="4">
    <location>
        <begin position="32"/>
        <end position="53"/>
    </location>
</feature>
<dbReference type="Proteomes" id="UP000183750">
    <property type="component" value="Unassembled WGS sequence"/>
</dbReference>
<keyword evidence="4" id="KW-0472">Membrane</keyword>
<keyword evidence="4" id="KW-0812">Transmembrane</keyword>
<accession>A0A1H4QCB0</accession>
<dbReference type="OrthoDB" id="5242161at2"/>
<evidence type="ECO:0000313" key="5">
    <source>
        <dbReference type="EMBL" id="SEC17237.1"/>
    </source>
</evidence>
<keyword evidence="4" id="KW-1133">Transmembrane helix</keyword>
<evidence type="ECO:0000256" key="1">
    <source>
        <dbReference type="ARBA" id="ARBA00022801"/>
    </source>
</evidence>
<keyword evidence="1" id="KW-0378">Hydrolase</keyword>
<dbReference type="CDD" id="cd05827">
    <property type="entry name" value="Sortase_C"/>
    <property type="match status" value="1"/>
</dbReference>
<gene>
    <name evidence="5" type="ORF">SAMN04489807_3061</name>
</gene>